<evidence type="ECO:0000256" key="4">
    <source>
        <dbReference type="ARBA" id="ARBA00022692"/>
    </source>
</evidence>
<dbReference type="EMBL" id="KZ819304">
    <property type="protein sequence ID" value="PWN95525.1"/>
    <property type="molecule type" value="Genomic_DNA"/>
</dbReference>
<dbReference type="InterPro" id="IPR005829">
    <property type="entry name" value="Sugar_transporter_CS"/>
</dbReference>
<feature type="compositionally biased region" description="Polar residues" evidence="9">
    <location>
        <begin position="11"/>
        <end position="30"/>
    </location>
</feature>
<evidence type="ECO:0000256" key="5">
    <source>
        <dbReference type="ARBA" id="ARBA00022989"/>
    </source>
</evidence>
<comment type="catalytic activity">
    <reaction evidence="7">
        <text>myo-inositol(out) + H(+)(out) = myo-inositol(in) + H(+)(in)</text>
        <dbReference type="Rhea" id="RHEA:60364"/>
        <dbReference type="ChEBI" id="CHEBI:15378"/>
        <dbReference type="ChEBI" id="CHEBI:17268"/>
    </reaction>
</comment>
<evidence type="ECO:0000256" key="3">
    <source>
        <dbReference type="ARBA" id="ARBA00022448"/>
    </source>
</evidence>
<feature type="transmembrane region" description="Helical" evidence="10">
    <location>
        <begin position="81"/>
        <end position="99"/>
    </location>
</feature>
<feature type="transmembrane region" description="Helical" evidence="10">
    <location>
        <begin position="212"/>
        <end position="230"/>
    </location>
</feature>
<evidence type="ECO:0000256" key="10">
    <source>
        <dbReference type="SAM" id="Phobius"/>
    </source>
</evidence>
<feature type="transmembrane region" description="Helical" evidence="10">
    <location>
        <begin position="242"/>
        <end position="265"/>
    </location>
</feature>
<feature type="transmembrane region" description="Helical" evidence="10">
    <location>
        <begin position="123"/>
        <end position="143"/>
    </location>
</feature>
<dbReference type="PANTHER" id="PTHR48022:SF73">
    <property type="entry name" value="METABOLITE TRANSPORT PROTEIN YDL199C-RELATED"/>
    <property type="match status" value="1"/>
</dbReference>
<dbReference type="PANTHER" id="PTHR48022">
    <property type="entry name" value="PLASTIDIC GLUCOSE TRANSPORTER 4"/>
    <property type="match status" value="1"/>
</dbReference>
<accession>A0A316Z5N4</accession>
<feature type="region of interest" description="Disordered" evidence="9">
    <location>
        <begin position="529"/>
        <end position="621"/>
    </location>
</feature>
<dbReference type="NCBIfam" id="TIGR00879">
    <property type="entry name" value="SP"/>
    <property type="match status" value="1"/>
</dbReference>
<dbReference type="PROSITE" id="PS00217">
    <property type="entry name" value="SUGAR_TRANSPORT_2"/>
    <property type="match status" value="1"/>
</dbReference>
<dbReference type="GeneID" id="37270887"/>
<keyword evidence="6 10" id="KW-0472">Membrane</keyword>
<dbReference type="GO" id="GO:0016020">
    <property type="term" value="C:membrane"/>
    <property type="evidence" value="ECO:0007669"/>
    <property type="project" value="UniProtKB-SubCell"/>
</dbReference>
<evidence type="ECO:0000313" key="13">
    <source>
        <dbReference type="Proteomes" id="UP000245946"/>
    </source>
</evidence>
<dbReference type="Proteomes" id="UP000245946">
    <property type="component" value="Unassembled WGS sequence"/>
</dbReference>
<evidence type="ECO:0000256" key="7">
    <source>
        <dbReference type="ARBA" id="ARBA00049119"/>
    </source>
</evidence>
<dbReference type="AlphaFoldDB" id="A0A316Z5N4"/>
<organism evidence="12 13">
    <name type="scientific">Tilletiopsis washingtonensis</name>
    <dbReference type="NCBI Taxonomy" id="58919"/>
    <lineage>
        <taxon>Eukaryota</taxon>
        <taxon>Fungi</taxon>
        <taxon>Dikarya</taxon>
        <taxon>Basidiomycota</taxon>
        <taxon>Ustilaginomycotina</taxon>
        <taxon>Exobasidiomycetes</taxon>
        <taxon>Entylomatales</taxon>
        <taxon>Entylomatales incertae sedis</taxon>
        <taxon>Tilletiopsis</taxon>
    </lineage>
</organism>
<gene>
    <name evidence="12" type="ORF">FA09DRAFT_332164</name>
</gene>
<dbReference type="InterPro" id="IPR003663">
    <property type="entry name" value="Sugar/inositol_transpt"/>
</dbReference>
<dbReference type="RefSeq" id="XP_025595804.1">
    <property type="nucleotide sequence ID" value="XM_025743343.1"/>
</dbReference>
<evidence type="ECO:0000256" key="9">
    <source>
        <dbReference type="SAM" id="MobiDB-lite"/>
    </source>
</evidence>
<dbReference type="FunFam" id="1.20.1250.20:FF:000119">
    <property type="entry name" value="MFS monosaccharide transporter, putative"/>
    <property type="match status" value="1"/>
</dbReference>
<evidence type="ECO:0000313" key="12">
    <source>
        <dbReference type="EMBL" id="PWN95525.1"/>
    </source>
</evidence>
<evidence type="ECO:0000256" key="8">
    <source>
        <dbReference type="RuleBase" id="RU003346"/>
    </source>
</evidence>
<keyword evidence="4 10" id="KW-0812">Transmembrane</keyword>
<feature type="transmembrane region" description="Helical" evidence="10">
    <location>
        <begin position="332"/>
        <end position="356"/>
    </location>
</feature>
<dbReference type="PROSITE" id="PS50850">
    <property type="entry name" value="MFS"/>
    <property type="match status" value="1"/>
</dbReference>
<dbReference type="InterPro" id="IPR050360">
    <property type="entry name" value="MFS_Sugar_Transporters"/>
</dbReference>
<keyword evidence="13" id="KW-1185">Reference proteome</keyword>
<dbReference type="InterPro" id="IPR005828">
    <property type="entry name" value="MFS_sugar_transport-like"/>
</dbReference>
<feature type="compositionally biased region" description="Acidic residues" evidence="9">
    <location>
        <begin position="537"/>
        <end position="547"/>
    </location>
</feature>
<dbReference type="STRING" id="58919.A0A316Z5N4"/>
<dbReference type="InterPro" id="IPR020846">
    <property type="entry name" value="MFS_dom"/>
</dbReference>
<dbReference type="GO" id="GO:0005351">
    <property type="term" value="F:carbohydrate:proton symporter activity"/>
    <property type="evidence" value="ECO:0007669"/>
    <property type="project" value="TreeGrafter"/>
</dbReference>
<evidence type="ECO:0000256" key="6">
    <source>
        <dbReference type="ARBA" id="ARBA00023136"/>
    </source>
</evidence>
<dbReference type="PRINTS" id="PR00171">
    <property type="entry name" value="SUGRTRNSPORT"/>
</dbReference>
<comment type="similarity">
    <text evidence="2 8">Belongs to the major facilitator superfamily. Sugar transporter (TC 2.A.1.1) family.</text>
</comment>
<comment type="subcellular location">
    <subcellularLocation>
        <location evidence="1">Membrane</location>
        <topology evidence="1">Multi-pass membrane protein</topology>
    </subcellularLocation>
</comment>
<name>A0A316Z5N4_9BASI</name>
<feature type="transmembrane region" description="Helical" evidence="10">
    <location>
        <begin position="368"/>
        <end position="390"/>
    </location>
</feature>
<feature type="transmembrane region" description="Helical" evidence="10">
    <location>
        <begin position="397"/>
        <end position="419"/>
    </location>
</feature>
<feature type="domain" description="Major facilitator superfamily (MFS) profile" evidence="11">
    <location>
        <begin position="86"/>
        <end position="516"/>
    </location>
</feature>
<dbReference type="InterPro" id="IPR036259">
    <property type="entry name" value="MFS_trans_sf"/>
</dbReference>
<sequence length="621" mass="67898">MSRGDDVEQAKGSSSSQDGVAFPRSSSPTSHGGEPGARHARTRTSSSARRRSLQAPILDPHSSTGASAQSPLAKLGIKGDGLMLFVTCFASLGVLLFGYDQGVMSGIITGPYFKSYFGHPTSYQIGTMVAILEVGAFITSLACGTLADILGRKKLLFVGALVFSTGGAIQTFTTGYGSMVIGRIVAGFGVGVLSMIVPTYQSEISPAENRGRLACIEFTGNIVGYCLSVWVDYGCSFLSGDISWRLPLSLQVIVGLILAFGSLLLPESPRWLLDHDRDEEGMRVLADLHGSGDPTAERAKLEFREIKENVLFMREQGERSYRAMWKRYRYRTLIACSSQACAQLNGINLISYYAPLLFEAAGWVGRDAILMTGINGIIYVLSTIPTWFLIDRLGRRVILMSGALMCALALYAVGFFLWIDASYTANAVVGSVIVFNGFFGYSWGPVPWMYPAVSLALAFRAKGTSLATATNWAFNYIVGEGTPVLQDLIKWRLYPLHGTFCLGSFVLVYYCYPETMGVPLEEIDSLFNDKPSSVPQDDSDSSGDEEAAETRPRRPLRRSISSHPRFEDDSLRAARKAARAHEREVRRQQRGGIVPGFVKRLFGPSTRPQVGEYEPVRGDEH</sequence>
<dbReference type="Gene3D" id="1.20.1250.20">
    <property type="entry name" value="MFS general substrate transporter like domains"/>
    <property type="match status" value="1"/>
</dbReference>
<dbReference type="OrthoDB" id="648285at2759"/>
<feature type="region of interest" description="Disordered" evidence="9">
    <location>
        <begin position="1"/>
        <end position="68"/>
    </location>
</feature>
<evidence type="ECO:0000256" key="1">
    <source>
        <dbReference type="ARBA" id="ARBA00004141"/>
    </source>
</evidence>
<evidence type="ECO:0000256" key="2">
    <source>
        <dbReference type="ARBA" id="ARBA00010992"/>
    </source>
</evidence>
<keyword evidence="5 10" id="KW-1133">Transmembrane helix</keyword>
<dbReference type="Pfam" id="PF00083">
    <property type="entry name" value="Sugar_tr"/>
    <property type="match status" value="1"/>
</dbReference>
<feature type="transmembrane region" description="Helical" evidence="10">
    <location>
        <begin position="180"/>
        <end position="200"/>
    </location>
</feature>
<protein>
    <recommendedName>
        <fullName evidence="11">Major facilitator superfamily (MFS) profile domain-containing protein</fullName>
    </recommendedName>
</protein>
<feature type="compositionally biased region" description="Basic residues" evidence="9">
    <location>
        <begin position="38"/>
        <end position="52"/>
    </location>
</feature>
<feature type="transmembrane region" description="Helical" evidence="10">
    <location>
        <begin position="155"/>
        <end position="174"/>
    </location>
</feature>
<keyword evidence="3 8" id="KW-0813">Transport</keyword>
<proteinExistence type="inferred from homology"/>
<evidence type="ECO:0000259" key="11">
    <source>
        <dbReference type="PROSITE" id="PS50850"/>
    </source>
</evidence>
<dbReference type="SUPFAM" id="SSF103473">
    <property type="entry name" value="MFS general substrate transporter"/>
    <property type="match status" value="1"/>
</dbReference>
<reference evidence="12 13" key="1">
    <citation type="journal article" date="2018" name="Mol. Biol. Evol.">
        <title>Broad Genomic Sampling Reveals a Smut Pathogenic Ancestry of the Fungal Clade Ustilaginomycotina.</title>
        <authorList>
            <person name="Kijpornyongpan T."/>
            <person name="Mondo S.J."/>
            <person name="Barry K."/>
            <person name="Sandor L."/>
            <person name="Lee J."/>
            <person name="Lipzen A."/>
            <person name="Pangilinan J."/>
            <person name="LaButti K."/>
            <person name="Hainaut M."/>
            <person name="Henrissat B."/>
            <person name="Grigoriev I.V."/>
            <person name="Spatafora J.W."/>
            <person name="Aime M.C."/>
        </authorList>
    </citation>
    <scope>NUCLEOTIDE SEQUENCE [LARGE SCALE GENOMIC DNA]</scope>
    <source>
        <strain evidence="12 13">MCA 4186</strain>
    </source>
</reference>